<proteinExistence type="inferred from homology"/>
<evidence type="ECO:0000259" key="2">
    <source>
        <dbReference type="Pfam" id="PF08327"/>
    </source>
</evidence>
<feature type="domain" description="Activator of Hsp90 ATPase homologue 1/2-like C-terminal" evidence="2">
    <location>
        <begin position="11"/>
        <end position="139"/>
    </location>
</feature>
<dbReference type="InterPro" id="IPR023393">
    <property type="entry name" value="START-like_dom_sf"/>
</dbReference>
<dbReference type="STRING" id="31958.SD37_23795"/>
<organism evidence="3 4">
    <name type="scientific">Amycolatopsis orientalis</name>
    <name type="common">Nocardia orientalis</name>
    <dbReference type="NCBI Taxonomy" id="31958"/>
    <lineage>
        <taxon>Bacteria</taxon>
        <taxon>Bacillati</taxon>
        <taxon>Actinomycetota</taxon>
        <taxon>Actinomycetes</taxon>
        <taxon>Pseudonocardiales</taxon>
        <taxon>Pseudonocardiaceae</taxon>
        <taxon>Amycolatopsis</taxon>
    </lineage>
</organism>
<accession>A0A193C1T0</accession>
<dbReference type="KEGG" id="aori:SD37_23795"/>
<evidence type="ECO:0000256" key="1">
    <source>
        <dbReference type="ARBA" id="ARBA00006817"/>
    </source>
</evidence>
<dbReference type="Pfam" id="PF08327">
    <property type="entry name" value="AHSA1"/>
    <property type="match status" value="1"/>
</dbReference>
<evidence type="ECO:0000313" key="3">
    <source>
        <dbReference type="EMBL" id="ANN18358.1"/>
    </source>
</evidence>
<dbReference type="CDD" id="cd07814">
    <property type="entry name" value="SRPBCC_CalC_Aha1-like"/>
    <property type="match status" value="1"/>
</dbReference>
<dbReference type="InterPro" id="IPR013538">
    <property type="entry name" value="ASHA1/2-like_C"/>
</dbReference>
<reference evidence="3 4" key="1">
    <citation type="journal article" date="2015" name="Genome Announc.">
        <title>Draft Genome Sequence of Norvancomycin-Producing Strain Amycolatopsis orientalis CPCC200066.</title>
        <authorList>
            <person name="Lei X."/>
            <person name="Yuan F."/>
            <person name="Shi Y."/>
            <person name="Li X."/>
            <person name="Wang L."/>
            <person name="Hong B."/>
        </authorList>
    </citation>
    <scope>NUCLEOTIDE SEQUENCE [LARGE SCALE GENOMIC DNA]</scope>
    <source>
        <strain evidence="3 4">B-37</strain>
    </source>
</reference>
<gene>
    <name evidence="3" type="ORF">SD37_23795</name>
</gene>
<keyword evidence="4" id="KW-1185">Reference proteome</keyword>
<dbReference type="AlphaFoldDB" id="A0A193C1T0"/>
<dbReference type="RefSeq" id="WP_044854829.1">
    <property type="nucleotide sequence ID" value="NZ_CP016174.1"/>
</dbReference>
<dbReference type="Gene3D" id="3.30.530.20">
    <property type="match status" value="1"/>
</dbReference>
<comment type="similarity">
    <text evidence="1">Belongs to the AHA1 family.</text>
</comment>
<sequence>MANLTITRLLDAPRELAFQVWTDPDHLAKWWGPAGFSTTSCTVNLTEGGRWRTCMSDGETELWASGVYHEIVPPERLVFSFAWEEEGARGHDTLVTVVLADRDGKTEMTFHQEIFETVAERDNHVEGWQSCFARLTTYLADKTKAA</sequence>
<dbReference type="EMBL" id="CP016174">
    <property type="protein sequence ID" value="ANN18358.1"/>
    <property type="molecule type" value="Genomic_DNA"/>
</dbReference>
<dbReference type="SUPFAM" id="SSF55961">
    <property type="entry name" value="Bet v1-like"/>
    <property type="match status" value="1"/>
</dbReference>
<protein>
    <submittedName>
        <fullName evidence="3">Polyketide cyclase</fullName>
    </submittedName>
</protein>
<name>A0A193C1T0_AMYOR</name>
<evidence type="ECO:0000313" key="4">
    <source>
        <dbReference type="Proteomes" id="UP000093695"/>
    </source>
</evidence>
<dbReference type="eggNOG" id="COG3832">
    <property type="taxonomic scope" value="Bacteria"/>
</dbReference>
<dbReference type="Proteomes" id="UP000093695">
    <property type="component" value="Chromosome"/>
</dbReference>